<protein>
    <submittedName>
        <fullName evidence="1">Uncharacterized protein</fullName>
    </submittedName>
</protein>
<dbReference type="Proteomes" id="UP000478052">
    <property type="component" value="Unassembled WGS sequence"/>
</dbReference>
<accession>A0A6G0VTZ5</accession>
<comment type="caution">
    <text evidence="1">The sequence shown here is derived from an EMBL/GenBank/DDBJ whole genome shotgun (WGS) entry which is preliminary data.</text>
</comment>
<keyword evidence="2" id="KW-1185">Reference proteome</keyword>
<organism evidence="1 2">
    <name type="scientific">Aphis craccivora</name>
    <name type="common">Cowpea aphid</name>
    <dbReference type="NCBI Taxonomy" id="307492"/>
    <lineage>
        <taxon>Eukaryota</taxon>
        <taxon>Metazoa</taxon>
        <taxon>Ecdysozoa</taxon>
        <taxon>Arthropoda</taxon>
        <taxon>Hexapoda</taxon>
        <taxon>Insecta</taxon>
        <taxon>Pterygota</taxon>
        <taxon>Neoptera</taxon>
        <taxon>Paraneoptera</taxon>
        <taxon>Hemiptera</taxon>
        <taxon>Sternorrhyncha</taxon>
        <taxon>Aphidomorpha</taxon>
        <taxon>Aphidoidea</taxon>
        <taxon>Aphididae</taxon>
        <taxon>Aphidini</taxon>
        <taxon>Aphis</taxon>
        <taxon>Aphis</taxon>
    </lineage>
</organism>
<reference evidence="1 2" key="1">
    <citation type="submission" date="2019-08" db="EMBL/GenBank/DDBJ databases">
        <title>Whole genome of Aphis craccivora.</title>
        <authorList>
            <person name="Voronova N.V."/>
            <person name="Shulinski R.S."/>
            <person name="Bandarenka Y.V."/>
            <person name="Zhorov D.G."/>
            <person name="Warner D."/>
        </authorList>
    </citation>
    <scope>NUCLEOTIDE SEQUENCE [LARGE SCALE GENOMIC DNA]</scope>
    <source>
        <strain evidence="1">180601</strain>
        <tissue evidence="1">Whole Body</tissue>
    </source>
</reference>
<proteinExistence type="predicted"/>
<name>A0A6G0VTZ5_APHCR</name>
<gene>
    <name evidence="1" type="ORF">FWK35_00036979</name>
</gene>
<dbReference type="EMBL" id="VUJU01011786">
    <property type="protein sequence ID" value="KAF0709952.1"/>
    <property type="molecule type" value="Genomic_DNA"/>
</dbReference>
<evidence type="ECO:0000313" key="2">
    <source>
        <dbReference type="Proteomes" id="UP000478052"/>
    </source>
</evidence>
<evidence type="ECO:0000313" key="1">
    <source>
        <dbReference type="EMBL" id="KAF0709952.1"/>
    </source>
</evidence>
<dbReference type="AlphaFoldDB" id="A0A6G0VTZ5"/>
<sequence>MTQALWSWGFPTLPPPHGQSCKPKVHALQVLVRYCRAHSVQVPELGRPALKPPRLTQTSSCSRCKGHNLWSCLRGPPG</sequence>